<dbReference type="SUPFAM" id="SSF51735">
    <property type="entry name" value="NAD(P)-binding Rossmann-fold domains"/>
    <property type="match status" value="1"/>
</dbReference>
<evidence type="ECO:0000313" key="4">
    <source>
        <dbReference type="EMBL" id="KAF2810569.1"/>
    </source>
</evidence>
<dbReference type="OrthoDB" id="191139at2759"/>
<name>A0A6A6YPT8_9PEZI</name>
<evidence type="ECO:0000313" key="5">
    <source>
        <dbReference type="Proteomes" id="UP000504636"/>
    </source>
</evidence>
<sequence>MGSTISQIFPPKPKFTEKNLPSLEGNVYIVTGSNTGVGKELAQMLYLKNAKVYIAARSQEKAEAAIKDIKKAAPNSEGLLVFLHLDLNDLTTIKASVDEFLAAETRLHVLFNNAGIMSPAADSPKTAQGYEIHLGVNCVGTFLFTKLLTPILVASAKTEAPGIVRVVWVSSSGTEIAGVKSLGLNLDNLDYHIPAEGMIKYALSKAGNWLHGVEFAKRYQADGVVSIPLNPGNLASDLYRQHGRLFSIFVAMITYPPINGAWTELYAGLSPEITLANSGSWVVPWGRILPIRKDLVAATKSEAEGGNGNAAKFWDWTEEQIKPYLSSQK</sequence>
<evidence type="ECO:0000256" key="3">
    <source>
        <dbReference type="ARBA" id="ARBA00023002"/>
    </source>
</evidence>
<comment type="similarity">
    <text evidence="1">Belongs to the short-chain dehydrogenases/reductases (SDR) family.</text>
</comment>
<dbReference type="InterPro" id="IPR036291">
    <property type="entry name" value="NAD(P)-bd_dom_sf"/>
</dbReference>
<keyword evidence="3" id="KW-0560">Oxidoreductase</keyword>
<evidence type="ECO:0000256" key="2">
    <source>
        <dbReference type="ARBA" id="ARBA00022857"/>
    </source>
</evidence>
<accession>A0A6A6YPT8</accession>
<dbReference type="RefSeq" id="XP_033577533.1">
    <property type="nucleotide sequence ID" value="XM_033717746.1"/>
</dbReference>
<organism evidence="4">
    <name type="scientific">Mytilinidion resinicola</name>
    <dbReference type="NCBI Taxonomy" id="574789"/>
    <lineage>
        <taxon>Eukaryota</taxon>
        <taxon>Fungi</taxon>
        <taxon>Dikarya</taxon>
        <taxon>Ascomycota</taxon>
        <taxon>Pezizomycotina</taxon>
        <taxon>Dothideomycetes</taxon>
        <taxon>Pleosporomycetidae</taxon>
        <taxon>Mytilinidiales</taxon>
        <taxon>Mytilinidiaceae</taxon>
        <taxon>Mytilinidion</taxon>
    </lineage>
</organism>
<dbReference type="PANTHER" id="PTHR24320">
    <property type="entry name" value="RETINOL DEHYDROGENASE"/>
    <property type="match status" value="1"/>
</dbReference>
<proteinExistence type="inferred from homology"/>
<evidence type="ECO:0000256" key="1">
    <source>
        <dbReference type="ARBA" id="ARBA00006484"/>
    </source>
</evidence>
<reference evidence="6" key="2">
    <citation type="submission" date="2020-04" db="EMBL/GenBank/DDBJ databases">
        <authorList>
            <consortium name="NCBI Genome Project"/>
        </authorList>
    </citation>
    <scope>NUCLEOTIDE SEQUENCE</scope>
    <source>
        <strain evidence="6">CBS 304.34</strain>
    </source>
</reference>
<dbReference type="PANTHER" id="PTHR24320:SF236">
    <property type="entry name" value="SHORT-CHAIN DEHYDROGENASE-RELATED"/>
    <property type="match status" value="1"/>
</dbReference>
<dbReference type="Gene3D" id="3.40.50.720">
    <property type="entry name" value="NAD(P)-binding Rossmann-like Domain"/>
    <property type="match status" value="1"/>
</dbReference>
<dbReference type="GO" id="GO:0016491">
    <property type="term" value="F:oxidoreductase activity"/>
    <property type="evidence" value="ECO:0007669"/>
    <property type="project" value="UniProtKB-KW"/>
</dbReference>
<evidence type="ECO:0000313" key="6">
    <source>
        <dbReference type="RefSeq" id="XP_033577533.1"/>
    </source>
</evidence>
<keyword evidence="2" id="KW-0521">NADP</keyword>
<gene>
    <name evidence="4 6" type="ORF">BDZ99DRAFT_441093</name>
</gene>
<keyword evidence="5" id="KW-1185">Reference proteome</keyword>
<reference evidence="4 6" key="1">
    <citation type="journal article" date="2020" name="Stud. Mycol.">
        <title>101 Dothideomycetes genomes: a test case for predicting lifestyles and emergence of pathogens.</title>
        <authorList>
            <person name="Haridas S."/>
            <person name="Albert R."/>
            <person name="Binder M."/>
            <person name="Bloem J."/>
            <person name="Labutti K."/>
            <person name="Salamov A."/>
            <person name="Andreopoulos B."/>
            <person name="Baker S."/>
            <person name="Barry K."/>
            <person name="Bills G."/>
            <person name="Bluhm B."/>
            <person name="Cannon C."/>
            <person name="Castanera R."/>
            <person name="Culley D."/>
            <person name="Daum C."/>
            <person name="Ezra D."/>
            <person name="Gonzalez J."/>
            <person name="Henrissat B."/>
            <person name="Kuo A."/>
            <person name="Liang C."/>
            <person name="Lipzen A."/>
            <person name="Lutzoni F."/>
            <person name="Magnuson J."/>
            <person name="Mondo S."/>
            <person name="Nolan M."/>
            <person name="Ohm R."/>
            <person name="Pangilinan J."/>
            <person name="Park H.-J."/>
            <person name="Ramirez L."/>
            <person name="Alfaro M."/>
            <person name="Sun H."/>
            <person name="Tritt A."/>
            <person name="Yoshinaga Y."/>
            <person name="Zwiers L.-H."/>
            <person name="Turgeon B."/>
            <person name="Goodwin S."/>
            <person name="Spatafora J."/>
            <person name="Crous P."/>
            <person name="Grigoriev I."/>
        </authorList>
    </citation>
    <scope>NUCLEOTIDE SEQUENCE</scope>
    <source>
        <strain evidence="4 6">CBS 304.34</strain>
    </source>
</reference>
<dbReference type="InterPro" id="IPR002347">
    <property type="entry name" value="SDR_fam"/>
</dbReference>
<dbReference type="EMBL" id="MU003699">
    <property type="protein sequence ID" value="KAF2810569.1"/>
    <property type="molecule type" value="Genomic_DNA"/>
</dbReference>
<dbReference type="Pfam" id="PF00106">
    <property type="entry name" value="adh_short"/>
    <property type="match status" value="1"/>
</dbReference>
<dbReference type="Proteomes" id="UP000504636">
    <property type="component" value="Unplaced"/>
</dbReference>
<dbReference type="GeneID" id="54458639"/>
<protein>
    <submittedName>
        <fullName evidence="4 6">NAD(P)-binding protein</fullName>
    </submittedName>
</protein>
<dbReference type="PRINTS" id="PR00081">
    <property type="entry name" value="GDHRDH"/>
</dbReference>
<reference evidence="6" key="3">
    <citation type="submission" date="2025-04" db="UniProtKB">
        <authorList>
            <consortium name="RefSeq"/>
        </authorList>
    </citation>
    <scope>IDENTIFICATION</scope>
    <source>
        <strain evidence="6">CBS 304.34</strain>
    </source>
</reference>
<dbReference type="AlphaFoldDB" id="A0A6A6YPT8"/>